<feature type="region of interest" description="Disordered" evidence="1">
    <location>
        <begin position="346"/>
        <end position="365"/>
    </location>
</feature>
<proteinExistence type="predicted"/>
<feature type="region of interest" description="Disordered" evidence="1">
    <location>
        <begin position="387"/>
        <end position="410"/>
    </location>
</feature>
<accession>A0AAD7U1D5</accession>
<organism evidence="2 3">
    <name type="scientific">Trametes cubensis</name>
    <dbReference type="NCBI Taxonomy" id="1111947"/>
    <lineage>
        <taxon>Eukaryota</taxon>
        <taxon>Fungi</taxon>
        <taxon>Dikarya</taxon>
        <taxon>Basidiomycota</taxon>
        <taxon>Agaricomycotina</taxon>
        <taxon>Agaricomycetes</taxon>
        <taxon>Polyporales</taxon>
        <taxon>Polyporaceae</taxon>
        <taxon>Trametes</taxon>
    </lineage>
</organism>
<gene>
    <name evidence="2" type="ORF">ONZ51_g1475</name>
</gene>
<feature type="region of interest" description="Disordered" evidence="1">
    <location>
        <begin position="187"/>
        <end position="211"/>
    </location>
</feature>
<feature type="compositionally biased region" description="Basic and acidic residues" evidence="1">
    <location>
        <begin position="678"/>
        <end position="692"/>
    </location>
</feature>
<reference evidence="2" key="1">
    <citation type="submission" date="2022-11" db="EMBL/GenBank/DDBJ databases">
        <title>Genome Sequence of Cubamyces cubensis.</title>
        <authorList>
            <person name="Buettner E."/>
        </authorList>
    </citation>
    <scope>NUCLEOTIDE SEQUENCE</scope>
    <source>
        <strain evidence="2">MPL-01</strain>
    </source>
</reference>
<evidence type="ECO:0000256" key="1">
    <source>
        <dbReference type="SAM" id="MobiDB-lite"/>
    </source>
</evidence>
<protein>
    <submittedName>
        <fullName evidence="2">Uncharacterized protein</fullName>
    </submittedName>
</protein>
<feature type="region of interest" description="Disordered" evidence="1">
    <location>
        <begin position="1"/>
        <end position="95"/>
    </location>
</feature>
<dbReference type="AlphaFoldDB" id="A0AAD7U1D5"/>
<feature type="compositionally biased region" description="Polar residues" evidence="1">
    <location>
        <begin position="698"/>
        <end position="715"/>
    </location>
</feature>
<feature type="region of interest" description="Disordered" evidence="1">
    <location>
        <begin position="129"/>
        <end position="156"/>
    </location>
</feature>
<feature type="compositionally biased region" description="Polar residues" evidence="1">
    <location>
        <begin position="556"/>
        <end position="571"/>
    </location>
</feature>
<feature type="compositionally biased region" description="Polar residues" evidence="1">
    <location>
        <begin position="1"/>
        <end position="16"/>
    </location>
</feature>
<feature type="compositionally biased region" description="Acidic residues" evidence="1">
    <location>
        <begin position="936"/>
        <end position="950"/>
    </location>
</feature>
<evidence type="ECO:0000313" key="2">
    <source>
        <dbReference type="EMBL" id="KAJ8495836.1"/>
    </source>
</evidence>
<keyword evidence="3" id="KW-1185">Reference proteome</keyword>
<feature type="compositionally biased region" description="Polar residues" evidence="1">
    <location>
        <begin position="534"/>
        <end position="546"/>
    </location>
</feature>
<feature type="region of interest" description="Disordered" evidence="1">
    <location>
        <begin position="533"/>
        <end position="723"/>
    </location>
</feature>
<evidence type="ECO:0000313" key="3">
    <source>
        <dbReference type="Proteomes" id="UP001215151"/>
    </source>
</evidence>
<feature type="region of interest" description="Disordered" evidence="1">
    <location>
        <begin position="931"/>
        <end position="950"/>
    </location>
</feature>
<comment type="caution">
    <text evidence="2">The sequence shown here is derived from an EMBL/GenBank/DDBJ whole genome shotgun (WGS) entry which is preliminary data.</text>
</comment>
<dbReference type="Proteomes" id="UP001215151">
    <property type="component" value="Unassembled WGS sequence"/>
</dbReference>
<feature type="compositionally biased region" description="Basic and acidic residues" evidence="1">
    <location>
        <begin position="586"/>
        <end position="596"/>
    </location>
</feature>
<feature type="compositionally biased region" description="Low complexity" evidence="1">
    <location>
        <begin position="398"/>
        <end position="410"/>
    </location>
</feature>
<name>A0AAD7U1D5_9APHY</name>
<feature type="region of interest" description="Disordered" evidence="1">
    <location>
        <begin position="835"/>
        <end position="856"/>
    </location>
</feature>
<dbReference type="EMBL" id="JAPEVG010000020">
    <property type="protein sequence ID" value="KAJ8495836.1"/>
    <property type="molecule type" value="Genomic_DNA"/>
</dbReference>
<feature type="compositionally biased region" description="Low complexity" evidence="1">
    <location>
        <begin position="66"/>
        <end position="82"/>
    </location>
</feature>
<sequence>MTSPSSSQMPCLQSATPFFPGGWPSPSEEAHDADLSTATYPIASDNLSEPDNVNEKTQRRWTYSGSTVSIPAVSTPVTPTSPDFKPLTASTSHNSRMSQLTENTLSSAASSALNTPDLARWSQLPAGADERYLDGPSGGERVSPRQGMDLRFGRDAPSPLHGRFASPYLDPPLLNIVPGLPPLKSAPAQASSFGYHDSPPTSSPQHLDSELYPAPASLGIPSLGEALPPTHLRSHNILAPPRVASDFFPVIELTPDPSPQLTIASLPTSLYVSDADSHVLPSSDNDGIDPVPRPQPAFMHLTPSASDMDAFALAAAVALSTSRTSLAIPPSIQSVAASEDRLSQFDSSCAHTSRGQPSRTDASVGHRVKEAVGATGVSEHGLITSRMAGSSRMRRRSAPTPSAARSPRPATARLISSRVDVGDRTPMKKQKPIKQPVLGKVRRFGQRIRGLFKSKGDSPTKHKEKDHDRSTHFGLMTTTTAITNVEFESEHPIPLPSPRAKIMRNYRRSLPVPSLLLPSSADNIASVLLKRPSASRTNTNGSSALSRNGFDGAQGNVDQTEAATGPSQSPHTPRPLRHRTQTTPHTCHDEEAEGKARRFSLSSALSKTRLETIRSTVMPRPPLPIAHPRNRYENGPSAALSRNSTHRSSCGRSRRSPSSDHVSPSGDYWGAELPSVKIIRDSQDVSRGDTPPRRSRTHTAPSGPQVSPSGATITTPKAKRPRRFSLSSILAKRSSRSRVVMGGVEEDRVPDVPVIPASAFIGNRPRGDTITTVTQGVPFDLVQPRQGLELLPRPHMPTRARSNRGSLISSAASSHGGSAYFDAYEQFSEDHYQTSFEADRSCSPGPESDLDSMSFARTPDYSSGTFSFGSTERNRSADVESVSIPGSYTFRSDYVERCASTSAISRLVGEPASTPVTKTLRFSPSLSLSFERSWSDGEDDDELGGVEQEEERGFMRALGFEFDEIARRMRDDSL</sequence>
<feature type="compositionally biased region" description="Polar residues" evidence="1">
    <location>
        <begin position="346"/>
        <end position="361"/>
    </location>
</feature>